<dbReference type="KEGG" id="orh:Ornrh_0999"/>
<dbReference type="GO" id="GO:0009279">
    <property type="term" value="C:cell outer membrane"/>
    <property type="evidence" value="ECO:0007669"/>
    <property type="project" value="UniProtKB-SubCell"/>
</dbReference>
<keyword evidence="5 11" id="KW-0812">Transmembrane</keyword>
<evidence type="ECO:0000256" key="10">
    <source>
        <dbReference type="ARBA" id="ARBA00023237"/>
    </source>
</evidence>
<organism evidence="16 17">
    <name type="scientific">Ornithobacterium rhinotracheale (strain ATCC 51463 / DSM 15997 / CCUG 23171 / CIP 104009 / LMG 9086)</name>
    <dbReference type="NCBI Taxonomy" id="867902"/>
    <lineage>
        <taxon>Bacteria</taxon>
        <taxon>Pseudomonadati</taxon>
        <taxon>Bacteroidota</taxon>
        <taxon>Flavobacteriia</taxon>
        <taxon>Flavobacteriales</taxon>
        <taxon>Weeksellaceae</taxon>
        <taxon>Ornithobacterium</taxon>
    </lineage>
</organism>
<reference evidence="16 17" key="1">
    <citation type="submission" date="2012-06" db="EMBL/GenBank/DDBJ databases">
        <title>The complete genome of Ornithobacterium rhinotracheale DSM 15997.</title>
        <authorList>
            <consortium name="US DOE Joint Genome Institute (JGI-PGF)"/>
            <person name="Lucas S."/>
            <person name="Copeland A."/>
            <person name="Lapidus A."/>
            <person name="Goodwin L."/>
            <person name="Pitluck S."/>
            <person name="Peters L."/>
            <person name="Mikhailova N."/>
            <person name="Teshima H."/>
            <person name="Kyrpides N."/>
            <person name="Mavromatis K."/>
            <person name="Pagani I."/>
            <person name="Ivanova N."/>
            <person name="Ovchinnikova G."/>
            <person name="Zeytun A."/>
            <person name="Detter J.C."/>
            <person name="Han C."/>
            <person name="Land M."/>
            <person name="Hauser L."/>
            <person name="Markowitz V."/>
            <person name="Cheng J.-F."/>
            <person name="Hugenholtz P."/>
            <person name="Woyke T."/>
            <person name="Wu D."/>
            <person name="Lang E."/>
            <person name="Kopitz M."/>
            <person name="Brambilla E."/>
            <person name="Klenk H.-P."/>
            <person name="Eisen J.A."/>
        </authorList>
    </citation>
    <scope>NUCLEOTIDE SEQUENCE [LARGE SCALE GENOMIC DNA]</scope>
    <source>
        <strain evidence="17">ATCC 51463 / DSM 15997 / CCUG 23171 / LMG 9086</strain>
    </source>
</reference>
<accession>I3ZZQ7</accession>
<keyword evidence="13" id="KW-0732">Signal</keyword>
<evidence type="ECO:0000256" key="13">
    <source>
        <dbReference type="SAM" id="SignalP"/>
    </source>
</evidence>
<dbReference type="InterPro" id="IPR023997">
    <property type="entry name" value="TonB-dep_OMP_SusC/RagA_CS"/>
</dbReference>
<dbReference type="Proteomes" id="UP000006051">
    <property type="component" value="Chromosome"/>
</dbReference>
<evidence type="ECO:0000256" key="5">
    <source>
        <dbReference type="ARBA" id="ARBA00022692"/>
    </source>
</evidence>
<protein>
    <submittedName>
        <fullName evidence="16">TonB-linked outer membrane protein, SusC/RagA family</fullName>
    </submittedName>
</protein>
<feature type="domain" description="TonB-dependent receptor plug" evidence="15">
    <location>
        <begin position="121"/>
        <end position="240"/>
    </location>
</feature>
<evidence type="ECO:0000256" key="7">
    <source>
        <dbReference type="ARBA" id="ARBA00023065"/>
    </source>
</evidence>
<name>I3ZZQ7_ORNRL</name>
<proteinExistence type="inferred from homology"/>
<keyword evidence="9 11" id="KW-0472">Membrane</keyword>
<sequence length="1041" mass="115212">MRRNLTRLFAIGAFCLSFYAYGQQKPITGRVLDSNGFPIQDAYVYVEGSDKGVYTDENGNYTIEAKDGDVLGVEFIGFDTKNIKVGDGASYDVKLYEGKGTIGLKELVATALGIEREEKALGYAVSSLKSEDLNVAKDANLINNLAGKASGVNVYQQSGTVGGSSKIILRGATSISGDNQPLIVVDGMPTNNSYVDNGIAGAVDYGNPVGDINPNDIKEMSILKGAAATALYGSRAKNGAIIITTKAGEKGKVSIVYDATMRVDAVAKLPNYQNVYAQGTLGKYDVEKFNGWGPEISKVSGEKFKNFLGQDVTLQAYPDNVRNFFNKGITRINSISMSGGNIDGDFRLAYANTYVTGIMPYSKYKNDNVSFNVRRKLSDNLKISASGTYSRSVRDGLSAQGSNDPNILIDGILGMPRTANPNLLREYTYHNGDITKQYFWDGKKVNNPYFILDNNKISSDVERFFGNASIDFKFNSWLSMQNRTGIDFSTDSRRTIYAKGTAGELTGKFIDGLHRFRVLNNDFIISANKEVSPKLKLSANLGHNIYQKEYFENTNTAQNLIEAGLFNYANALSNNPTNYQSLKRTIGVYGEFVASYDETLFLTLTGRNDWTSTLPKENNSYFYPSVSLSYLFSENLKSQKWLNYGKVRLNWANVGSDEAPYQLDFLYTNLSSWFSQYGAGGTYPFDGKRATAIPRVLPNRNLKPQNQISYEAGLEMKMFKNRVNLDASFYYIDTKDQIVSIDVPLSTGYFAKKINAGLVRNVGVEVDLGLIPIRTEDFQWNMNFTFAKNKSTVQELTPDLESYVLTSGWTGLQIQALKGESFSIVGTGYRRSPDGQLIINEKTGLVETKSDQNLGTIDPDFRLGFVNNFRYKNFTLNAVLDWRQGGKMYSGTVASLRSAGLVEETLAHRGEKFVMKGVNEIKDANGKVTYKENTTPVKDMETYWGHMSATKLTESNVYDATYLKLRSVSLSYRLPSKLLNSNVIKGLTVGIEGRNLWNIIDNVPHVDPELNFFGPSATGGGVEFNSVPLTRSIGMNLKVNF</sequence>
<evidence type="ECO:0000313" key="16">
    <source>
        <dbReference type="EMBL" id="AFL97191.1"/>
    </source>
</evidence>
<dbReference type="eggNOG" id="COG4771">
    <property type="taxonomic scope" value="Bacteria"/>
</dbReference>
<dbReference type="Pfam" id="PF00593">
    <property type="entry name" value="TonB_dep_Rec_b-barrel"/>
    <property type="match status" value="1"/>
</dbReference>
<dbReference type="InterPro" id="IPR012910">
    <property type="entry name" value="Plug_dom"/>
</dbReference>
<keyword evidence="4" id="KW-0410">Iron transport</keyword>
<dbReference type="HOGENOM" id="CLU_004317_2_1_10"/>
<dbReference type="Gene3D" id="2.60.40.1120">
    <property type="entry name" value="Carboxypeptidase-like, regulatory domain"/>
    <property type="match status" value="1"/>
</dbReference>
<evidence type="ECO:0000256" key="1">
    <source>
        <dbReference type="ARBA" id="ARBA00004571"/>
    </source>
</evidence>
<dbReference type="InterPro" id="IPR008969">
    <property type="entry name" value="CarboxyPept-like_regulatory"/>
</dbReference>
<dbReference type="Gene3D" id="2.170.130.10">
    <property type="entry name" value="TonB-dependent receptor, plug domain"/>
    <property type="match status" value="1"/>
</dbReference>
<evidence type="ECO:0000256" key="11">
    <source>
        <dbReference type="PROSITE-ProRule" id="PRU01360"/>
    </source>
</evidence>
<keyword evidence="10 11" id="KW-0998">Cell outer membrane</keyword>
<dbReference type="AlphaFoldDB" id="I3ZZQ7"/>
<evidence type="ECO:0000259" key="15">
    <source>
        <dbReference type="Pfam" id="PF07715"/>
    </source>
</evidence>
<dbReference type="Pfam" id="PF13715">
    <property type="entry name" value="CarbopepD_reg_2"/>
    <property type="match status" value="1"/>
</dbReference>
<dbReference type="PANTHER" id="PTHR32552">
    <property type="entry name" value="FERRICHROME IRON RECEPTOR-RELATED"/>
    <property type="match status" value="1"/>
</dbReference>
<dbReference type="PATRIC" id="fig|867902.3.peg.987"/>
<keyword evidence="17" id="KW-1185">Reference proteome</keyword>
<evidence type="ECO:0000256" key="6">
    <source>
        <dbReference type="ARBA" id="ARBA00023004"/>
    </source>
</evidence>
<gene>
    <name evidence="16" type="ordered locus">Ornrh_0999</name>
</gene>
<dbReference type="PANTHER" id="PTHR32552:SF81">
    <property type="entry name" value="TONB-DEPENDENT OUTER MEMBRANE RECEPTOR"/>
    <property type="match status" value="1"/>
</dbReference>
<dbReference type="SUPFAM" id="SSF49464">
    <property type="entry name" value="Carboxypeptidase regulatory domain-like"/>
    <property type="match status" value="1"/>
</dbReference>
<evidence type="ECO:0000313" key="17">
    <source>
        <dbReference type="Proteomes" id="UP000006051"/>
    </source>
</evidence>
<dbReference type="InterPro" id="IPR037066">
    <property type="entry name" value="Plug_dom_sf"/>
</dbReference>
<evidence type="ECO:0000256" key="3">
    <source>
        <dbReference type="ARBA" id="ARBA00022452"/>
    </source>
</evidence>
<dbReference type="NCBIfam" id="TIGR04057">
    <property type="entry name" value="SusC_RagA_signa"/>
    <property type="match status" value="1"/>
</dbReference>
<evidence type="ECO:0000256" key="9">
    <source>
        <dbReference type="ARBA" id="ARBA00023136"/>
    </source>
</evidence>
<dbReference type="STRING" id="867902.Ornrh_0999"/>
<keyword evidence="2 11" id="KW-0813">Transport</keyword>
<dbReference type="SUPFAM" id="SSF56935">
    <property type="entry name" value="Porins"/>
    <property type="match status" value="1"/>
</dbReference>
<keyword evidence="3 11" id="KW-1134">Transmembrane beta strand</keyword>
<dbReference type="InterPro" id="IPR036942">
    <property type="entry name" value="Beta-barrel_TonB_sf"/>
</dbReference>
<dbReference type="InterPro" id="IPR039426">
    <property type="entry name" value="TonB-dep_rcpt-like"/>
</dbReference>
<dbReference type="PROSITE" id="PS52016">
    <property type="entry name" value="TONB_DEPENDENT_REC_3"/>
    <property type="match status" value="1"/>
</dbReference>
<keyword evidence="7" id="KW-0406">Ion transport</keyword>
<feature type="domain" description="TonB-dependent receptor-like beta-barrel" evidence="14">
    <location>
        <begin position="423"/>
        <end position="838"/>
    </location>
</feature>
<evidence type="ECO:0000256" key="2">
    <source>
        <dbReference type="ARBA" id="ARBA00022448"/>
    </source>
</evidence>
<dbReference type="NCBIfam" id="TIGR04056">
    <property type="entry name" value="OMP_RagA_SusC"/>
    <property type="match status" value="1"/>
</dbReference>
<comment type="similarity">
    <text evidence="11 12">Belongs to the TonB-dependent receptor family.</text>
</comment>
<dbReference type="GeneID" id="97257700"/>
<comment type="subcellular location">
    <subcellularLocation>
        <location evidence="1 11">Cell outer membrane</location>
        <topology evidence="1 11">Multi-pass membrane protein</topology>
    </subcellularLocation>
</comment>
<dbReference type="InterPro" id="IPR023996">
    <property type="entry name" value="TonB-dep_OMP_SusC/RagA"/>
</dbReference>
<dbReference type="EMBL" id="CP003283">
    <property type="protein sequence ID" value="AFL97191.1"/>
    <property type="molecule type" value="Genomic_DNA"/>
</dbReference>
<dbReference type="InterPro" id="IPR000531">
    <property type="entry name" value="Beta-barrel_TonB"/>
</dbReference>
<evidence type="ECO:0000256" key="4">
    <source>
        <dbReference type="ARBA" id="ARBA00022496"/>
    </source>
</evidence>
<keyword evidence="8 12" id="KW-0798">TonB box</keyword>
<dbReference type="GO" id="GO:0006826">
    <property type="term" value="P:iron ion transport"/>
    <property type="evidence" value="ECO:0007669"/>
    <property type="project" value="UniProtKB-KW"/>
</dbReference>
<dbReference type="Gene3D" id="2.40.170.20">
    <property type="entry name" value="TonB-dependent receptor, beta-barrel domain"/>
    <property type="match status" value="1"/>
</dbReference>
<evidence type="ECO:0000256" key="12">
    <source>
        <dbReference type="RuleBase" id="RU003357"/>
    </source>
</evidence>
<feature type="signal peptide" evidence="13">
    <location>
        <begin position="1"/>
        <end position="22"/>
    </location>
</feature>
<evidence type="ECO:0000259" key="14">
    <source>
        <dbReference type="Pfam" id="PF00593"/>
    </source>
</evidence>
<feature type="chain" id="PRO_5003685487" evidence="13">
    <location>
        <begin position="23"/>
        <end position="1041"/>
    </location>
</feature>
<dbReference type="Pfam" id="PF07715">
    <property type="entry name" value="Plug"/>
    <property type="match status" value="1"/>
</dbReference>
<dbReference type="GeneID" id="71569283"/>
<dbReference type="RefSeq" id="WP_014790792.1">
    <property type="nucleotide sequence ID" value="NC_018016.1"/>
</dbReference>
<evidence type="ECO:0000256" key="8">
    <source>
        <dbReference type="ARBA" id="ARBA00023077"/>
    </source>
</evidence>
<keyword evidence="6" id="KW-0408">Iron</keyword>